<name>A0AA36GQ07_CYLNA</name>
<proteinExistence type="inferred from homology"/>
<organism evidence="3 4">
    <name type="scientific">Cylicocyclus nassatus</name>
    <name type="common">Nematode worm</name>
    <dbReference type="NCBI Taxonomy" id="53992"/>
    <lineage>
        <taxon>Eukaryota</taxon>
        <taxon>Metazoa</taxon>
        <taxon>Ecdysozoa</taxon>
        <taxon>Nematoda</taxon>
        <taxon>Chromadorea</taxon>
        <taxon>Rhabditida</taxon>
        <taxon>Rhabditina</taxon>
        <taxon>Rhabditomorpha</taxon>
        <taxon>Strongyloidea</taxon>
        <taxon>Strongylidae</taxon>
        <taxon>Cylicocyclus</taxon>
    </lineage>
</organism>
<evidence type="ECO:0000256" key="2">
    <source>
        <dbReference type="RuleBase" id="RU363116"/>
    </source>
</evidence>
<evidence type="ECO:0000313" key="3">
    <source>
        <dbReference type="EMBL" id="CAJ0596094.1"/>
    </source>
</evidence>
<protein>
    <recommendedName>
        <fullName evidence="2">Phospholipid scramblase</fullName>
    </recommendedName>
</protein>
<keyword evidence="2" id="KW-0106">Calcium</keyword>
<evidence type="ECO:0000256" key="1">
    <source>
        <dbReference type="ARBA" id="ARBA00005350"/>
    </source>
</evidence>
<comment type="function">
    <text evidence="2">May mediate accelerated ATP-independent bidirectional transbilayer migration of phospholipids upon binding calcium ions that results in a loss of phospholipid asymmetry in the plasma membrane.</text>
</comment>
<reference evidence="3" key="1">
    <citation type="submission" date="2023-07" db="EMBL/GenBank/DDBJ databases">
        <authorList>
            <consortium name="CYATHOMIX"/>
        </authorList>
    </citation>
    <scope>NUCLEOTIDE SEQUENCE</scope>
    <source>
        <strain evidence="3">N/A</strain>
    </source>
</reference>
<gene>
    <name evidence="3" type="ORF">CYNAS_LOCUS8077</name>
</gene>
<dbReference type="AlphaFoldDB" id="A0AA36GQ07"/>
<dbReference type="InterPro" id="IPR005552">
    <property type="entry name" value="Scramblase"/>
</dbReference>
<dbReference type="Proteomes" id="UP001176961">
    <property type="component" value="Unassembled WGS sequence"/>
</dbReference>
<dbReference type="PANTHER" id="PTHR23248">
    <property type="entry name" value="PHOSPHOLIPID SCRAMBLASE-RELATED"/>
    <property type="match status" value="1"/>
</dbReference>
<accession>A0AA36GQ07</accession>
<comment type="caution">
    <text evidence="3">The sequence shown here is derived from an EMBL/GenBank/DDBJ whole genome shotgun (WGS) entry which is preliminary data.</text>
</comment>
<keyword evidence="2" id="KW-0449">Lipoprotein</keyword>
<evidence type="ECO:0000313" key="4">
    <source>
        <dbReference type="Proteomes" id="UP001176961"/>
    </source>
</evidence>
<comment type="cofactor">
    <cofactor evidence="2">
        <name>Ca(2+)</name>
        <dbReference type="ChEBI" id="CHEBI:29108"/>
    </cofactor>
</comment>
<dbReference type="Pfam" id="PF03803">
    <property type="entry name" value="Scramblase"/>
    <property type="match status" value="1"/>
</dbReference>
<dbReference type="GO" id="GO:0005886">
    <property type="term" value="C:plasma membrane"/>
    <property type="evidence" value="ECO:0007669"/>
    <property type="project" value="TreeGrafter"/>
</dbReference>
<comment type="similarity">
    <text evidence="1 2">Belongs to the phospholipid scramblase family.</text>
</comment>
<sequence>MSEECELPFIRTQPSGSAEVTTNSLRTSTSNVESLEILSKLSGVVIQQRINVTEILTSINMANIYDIYDFTGRLLFVAYEESSCLCRCCMPSRNGFIMHIFDENSLQELIRFKRKCKFCCCCTNDCTKLCACLDCCSEMISVESPLGHKIGTVNQICGTKLKFNVCDNSGFMAQIIGPSCCCMGCCTSGFIGNVFKIYDHQEAIGTIAKKFVGICTQIFTVANVFHIRFPVDMSIEGKILLLSAIFLVDYVAFKYAS</sequence>
<dbReference type="EMBL" id="CATQJL010000112">
    <property type="protein sequence ID" value="CAJ0596094.1"/>
    <property type="molecule type" value="Genomic_DNA"/>
</dbReference>
<keyword evidence="4" id="KW-1185">Reference proteome</keyword>
<dbReference type="PANTHER" id="PTHR23248:SF63">
    <property type="entry name" value="PHOSPHOLIPID SCRAMBLASE"/>
    <property type="match status" value="1"/>
</dbReference>
<dbReference type="GO" id="GO:0017128">
    <property type="term" value="F:phospholipid scramblase activity"/>
    <property type="evidence" value="ECO:0007669"/>
    <property type="project" value="InterPro"/>
</dbReference>
<keyword evidence="2" id="KW-0564">Palmitate</keyword>